<gene>
    <name evidence="2" type="ORF">ACFPZN_47595</name>
</gene>
<proteinExistence type="predicted"/>
<dbReference type="Proteomes" id="UP001596074">
    <property type="component" value="Unassembled WGS sequence"/>
</dbReference>
<feature type="compositionally biased region" description="Basic and acidic residues" evidence="1">
    <location>
        <begin position="116"/>
        <end position="136"/>
    </location>
</feature>
<feature type="region of interest" description="Disordered" evidence="1">
    <location>
        <begin position="115"/>
        <end position="136"/>
    </location>
</feature>
<feature type="region of interest" description="Disordered" evidence="1">
    <location>
        <begin position="64"/>
        <end position="84"/>
    </location>
</feature>
<dbReference type="EMBL" id="JBHSON010000109">
    <property type="protein sequence ID" value="MFC5753331.1"/>
    <property type="molecule type" value="Genomic_DNA"/>
</dbReference>
<protein>
    <submittedName>
        <fullName evidence="2">Uncharacterized protein</fullName>
    </submittedName>
</protein>
<evidence type="ECO:0000313" key="2">
    <source>
        <dbReference type="EMBL" id="MFC5753331.1"/>
    </source>
</evidence>
<reference evidence="3" key="1">
    <citation type="journal article" date="2019" name="Int. J. Syst. Evol. Microbiol.">
        <title>The Global Catalogue of Microorganisms (GCM) 10K type strain sequencing project: providing services to taxonomists for standard genome sequencing and annotation.</title>
        <authorList>
            <consortium name="The Broad Institute Genomics Platform"/>
            <consortium name="The Broad Institute Genome Sequencing Center for Infectious Disease"/>
            <person name="Wu L."/>
            <person name="Ma J."/>
        </authorList>
    </citation>
    <scope>NUCLEOTIDE SEQUENCE [LARGE SCALE GENOMIC DNA]</scope>
    <source>
        <strain evidence="3">KCTC 42087</strain>
    </source>
</reference>
<organism evidence="2 3">
    <name type="scientific">Actinomadura rugatobispora</name>
    <dbReference type="NCBI Taxonomy" id="1994"/>
    <lineage>
        <taxon>Bacteria</taxon>
        <taxon>Bacillati</taxon>
        <taxon>Actinomycetota</taxon>
        <taxon>Actinomycetes</taxon>
        <taxon>Streptosporangiales</taxon>
        <taxon>Thermomonosporaceae</taxon>
        <taxon>Actinomadura</taxon>
    </lineage>
</organism>
<name>A0ABW1AFN0_9ACTN</name>
<sequence>MTTIERTGHSKNCERAEKPPCACECGGAEHGWQGALTIAAASSDRDLRELEQKADKAWDAVLKRAERPGTGRGKPGPQTADGQRAAIKGFVAEVVRWLRRDQNIYGATKQFGEPFRISRDKDPDDSRRRPTPEEHERFVEAHVIPRLRRELGDRRLDAFQEEARKAHFWCELLAQTAHALDEFQDRYMQAKQAVIAVLLSSDDGERPDGWASLLPEHVVIRRAVELVFEHLPRAATGGITADDAFRLIWPARVLAVLMCREPRRHPAVREYCVKPIVEYGAAEIREQVKDRLRQAFPLEWPAPSATDPGVPGERF</sequence>
<evidence type="ECO:0000256" key="1">
    <source>
        <dbReference type="SAM" id="MobiDB-lite"/>
    </source>
</evidence>
<comment type="caution">
    <text evidence="2">The sequence shown here is derived from an EMBL/GenBank/DDBJ whole genome shotgun (WGS) entry which is preliminary data.</text>
</comment>
<accession>A0ABW1AFN0</accession>
<dbReference type="RefSeq" id="WP_378290239.1">
    <property type="nucleotide sequence ID" value="NZ_JBHSON010000109.1"/>
</dbReference>
<evidence type="ECO:0000313" key="3">
    <source>
        <dbReference type="Proteomes" id="UP001596074"/>
    </source>
</evidence>
<keyword evidence="3" id="KW-1185">Reference proteome</keyword>